<keyword evidence="2" id="KW-1185">Reference proteome</keyword>
<protein>
    <submittedName>
        <fullName evidence="1">Uncharacterized protein</fullName>
    </submittedName>
</protein>
<comment type="caution">
    <text evidence="1">The sequence shown here is derived from an EMBL/GenBank/DDBJ whole genome shotgun (WGS) entry which is preliminary data.</text>
</comment>
<accession>A0ACB8QM13</accession>
<organism evidence="1 2">
    <name type="scientific">Vararia minispora EC-137</name>
    <dbReference type="NCBI Taxonomy" id="1314806"/>
    <lineage>
        <taxon>Eukaryota</taxon>
        <taxon>Fungi</taxon>
        <taxon>Dikarya</taxon>
        <taxon>Basidiomycota</taxon>
        <taxon>Agaricomycotina</taxon>
        <taxon>Agaricomycetes</taxon>
        <taxon>Russulales</taxon>
        <taxon>Lachnocladiaceae</taxon>
        <taxon>Vararia</taxon>
    </lineage>
</organism>
<evidence type="ECO:0000313" key="1">
    <source>
        <dbReference type="EMBL" id="KAI0032861.1"/>
    </source>
</evidence>
<gene>
    <name evidence="1" type="ORF">K488DRAFT_85457</name>
</gene>
<reference evidence="1" key="2">
    <citation type="journal article" date="2022" name="New Phytol.">
        <title>Evolutionary transition to the ectomycorrhizal habit in the genomes of a hyperdiverse lineage of mushroom-forming fungi.</title>
        <authorList>
            <person name="Looney B."/>
            <person name="Miyauchi S."/>
            <person name="Morin E."/>
            <person name="Drula E."/>
            <person name="Courty P.E."/>
            <person name="Kohler A."/>
            <person name="Kuo A."/>
            <person name="LaButti K."/>
            <person name="Pangilinan J."/>
            <person name="Lipzen A."/>
            <person name="Riley R."/>
            <person name="Andreopoulos W."/>
            <person name="He G."/>
            <person name="Johnson J."/>
            <person name="Nolan M."/>
            <person name="Tritt A."/>
            <person name="Barry K.W."/>
            <person name="Grigoriev I.V."/>
            <person name="Nagy L.G."/>
            <person name="Hibbett D."/>
            <person name="Henrissat B."/>
            <person name="Matheny P.B."/>
            <person name="Labbe J."/>
            <person name="Martin F.M."/>
        </authorList>
    </citation>
    <scope>NUCLEOTIDE SEQUENCE</scope>
    <source>
        <strain evidence="1">EC-137</strain>
    </source>
</reference>
<reference evidence="1" key="1">
    <citation type="submission" date="2021-02" db="EMBL/GenBank/DDBJ databases">
        <authorList>
            <consortium name="DOE Joint Genome Institute"/>
            <person name="Ahrendt S."/>
            <person name="Looney B.P."/>
            <person name="Miyauchi S."/>
            <person name="Morin E."/>
            <person name="Drula E."/>
            <person name="Courty P.E."/>
            <person name="Chicoki N."/>
            <person name="Fauchery L."/>
            <person name="Kohler A."/>
            <person name="Kuo A."/>
            <person name="Labutti K."/>
            <person name="Pangilinan J."/>
            <person name="Lipzen A."/>
            <person name="Riley R."/>
            <person name="Andreopoulos W."/>
            <person name="He G."/>
            <person name="Johnson J."/>
            <person name="Barry K.W."/>
            <person name="Grigoriev I.V."/>
            <person name="Nagy L."/>
            <person name="Hibbett D."/>
            <person name="Henrissat B."/>
            <person name="Matheny P.B."/>
            <person name="Labbe J."/>
            <person name="Martin F."/>
        </authorList>
    </citation>
    <scope>NUCLEOTIDE SEQUENCE</scope>
    <source>
        <strain evidence="1">EC-137</strain>
    </source>
</reference>
<evidence type="ECO:0000313" key="2">
    <source>
        <dbReference type="Proteomes" id="UP000814128"/>
    </source>
</evidence>
<dbReference type="EMBL" id="MU273534">
    <property type="protein sequence ID" value="KAI0032861.1"/>
    <property type="molecule type" value="Genomic_DNA"/>
</dbReference>
<dbReference type="Proteomes" id="UP000814128">
    <property type="component" value="Unassembled WGS sequence"/>
</dbReference>
<sequence length="300" mass="32102">MAPRAFTVFVDKPSQPAAKPVLPTSALNTNTAASSTTEKENLHPVTGQHATSSSETQIKKKKSAVLTTKLYTPFVHSKARSCDQASSNDGHVASRKRSALAASGAQTTMKKLRSISESDKSGGFSLTHKAKPLPKLEEEPEPDVLVAGSSQQAHPDADARDDAQADIDSKCYALTVSPLADVSQAFDKVSVRSTTSSSTPCSDDTKTAVENTRTRDAVITITKFASLRERHSTKHSVLAPPPNSAHTNQDSKRFSTPERKLIYSAFTFSSPSPTARRFAAARSGAGVESVHFGDLKFNFP</sequence>
<proteinExistence type="predicted"/>
<name>A0ACB8QM13_9AGAM</name>